<protein>
    <recommendedName>
        <fullName evidence="1">non-specific serine/threonine protein kinase</fullName>
        <ecNumber evidence="1">2.7.11.1</ecNumber>
    </recommendedName>
</protein>
<dbReference type="PANTHER" id="PTHR43289">
    <property type="entry name" value="MITOGEN-ACTIVATED PROTEIN KINASE KINASE KINASE 20-RELATED"/>
    <property type="match status" value="1"/>
</dbReference>
<keyword evidence="2" id="KW-0723">Serine/threonine-protein kinase</keyword>
<dbReference type="InterPro" id="IPR000719">
    <property type="entry name" value="Prot_kinase_dom"/>
</dbReference>
<dbReference type="CDD" id="cd14014">
    <property type="entry name" value="STKc_PknB_like"/>
    <property type="match status" value="1"/>
</dbReference>
<dbReference type="Gene3D" id="1.10.510.10">
    <property type="entry name" value="Transferase(Phosphotransferase) domain 1"/>
    <property type="match status" value="1"/>
</dbReference>
<feature type="compositionally biased region" description="Polar residues" evidence="8">
    <location>
        <begin position="411"/>
        <end position="422"/>
    </location>
</feature>
<dbReference type="Gene3D" id="1.10.10.1320">
    <property type="entry name" value="Anti-sigma factor, zinc-finger domain"/>
    <property type="match status" value="1"/>
</dbReference>
<dbReference type="InterPro" id="IPR029062">
    <property type="entry name" value="Class_I_gatase-like"/>
</dbReference>
<keyword evidence="5" id="KW-0418">Kinase</keyword>
<dbReference type="AlphaFoldDB" id="A0A2Z3HI43"/>
<dbReference type="Gene3D" id="3.40.50.880">
    <property type="match status" value="1"/>
</dbReference>
<evidence type="ECO:0000256" key="2">
    <source>
        <dbReference type="ARBA" id="ARBA00022527"/>
    </source>
</evidence>
<dbReference type="GO" id="GO:0005524">
    <property type="term" value="F:ATP binding"/>
    <property type="evidence" value="ECO:0007669"/>
    <property type="project" value="UniProtKB-UniRule"/>
</dbReference>
<dbReference type="InterPro" id="IPR041916">
    <property type="entry name" value="Anti_sigma_zinc_sf"/>
</dbReference>
<dbReference type="InterPro" id="IPR008271">
    <property type="entry name" value="Ser/Thr_kinase_AS"/>
</dbReference>
<dbReference type="FunFam" id="1.10.510.10:FF:000021">
    <property type="entry name" value="Serine/threonine protein kinase"/>
    <property type="match status" value="1"/>
</dbReference>
<dbReference type="SUPFAM" id="SSF52317">
    <property type="entry name" value="Class I glutamine amidotransferase-like"/>
    <property type="match status" value="1"/>
</dbReference>
<accession>A0A2Z3HI43</accession>
<feature type="region of interest" description="Disordered" evidence="8">
    <location>
        <begin position="475"/>
        <end position="536"/>
    </location>
</feature>
<dbReference type="EC" id="2.7.11.1" evidence="1"/>
<reference evidence="10 11" key="1">
    <citation type="submission" date="2018-01" db="EMBL/GenBank/DDBJ databases">
        <title>G. obscuriglobus.</title>
        <authorList>
            <person name="Franke J."/>
            <person name="Blomberg W."/>
            <person name="Selmecki A."/>
        </authorList>
    </citation>
    <scope>NUCLEOTIDE SEQUENCE [LARGE SCALE GENOMIC DNA]</scope>
    <source>
        <strain evidence="10 11">DSM 5831</strain>
    </source>
</reference>
<dbReference type="Gene3D" id="3.30.200.20">
    <property type="entry name" value="Phosphorylase Kinase, domain 1"/>
    <property type="match status" value="1"/>
</dbReference>
<dbReference type="InterPro" id="IPR011009">
    <property type="entry name" value="Kinase-like_dom_sf"/>
</dbReference>
<keyword evidence="4 7" id="KW-0547">Nucleotide-binding</keyword>
<dbReference type="GO" id="GO:0004674">
    <property type="term" value="F:protein serine/threonine kinase activity"/>
    <property type="evidence" value="ECO:0007669"/>
    <property type="project" value="UniProtKB-KW"/>
</dbReference>
<dbReference type="PROSITE" id="PS00108">
    <property type="entry name" value="PROTEIN_KINASE_ST"/>
    <property type="match status" value="1"/>
</dbReference>
<dbReference type="EMBL" id="CP025958">
    <property type="protein sequence ID" value="AWM41130.1"/>
    <property type="molecule type" value="Genomic_DNA"/>
</dbReference>
<dbReference type="InterPro" id="IPR017441">
    <property type="entry name" value="Protein_kinase_ATP_BS"/>
</dbReference>
<dbReference type="Pfam" id="PF01965">
    <property type="entry name" value="DJ-1_PfpI"/>
    <property type="match status" value="1"/>
</dbReference>
<name>A0A2Z3HI43_9BACT</name>
<evidence type="ECO:0000256" key="8">
    <source>
        <dbReference type="SAM" id="MobiDB-lite"/>
    </source>
</evidence>
<keyword evidence="3" id="KW-0808">Transferase</keyword>
<evidence type="ECO:0000256" key="7">
    <source>
        <dbReference type="PROSITE-ProRule" id="PRU10141"/>
    </source>
</evidence>
<sequence length="728" mass="77093">MRFELMPHRCPTTETLAAFVRGDLPPDELGAVADHVDGCAACGRALQFVPEDSLAGLARAAVAADTVPRSAGGATAIAPGAPASAPEGFADHPRYRIVGRLGAGGMGTVYKAEDLWMGRVIALKIVSPHLTAKASAIERFRKEIRVAAQLNDPRMVIAHDTGEAGGCQFLVMEYVDGFSLDRLVARKGPLPVHTACALTRSAALGLQHAAEKGMVHRDIKPQNLMVTRKGQLKILDFGLARFAHSEADEGGAGGRLPFGAGKALGGEGLTNPHMLMGTPDYLSPEQAKNSHDVDHRSDIYSLGCTLYFLLTGVPPFGGAEALLDKLLAHTHEAPPSPCDVRPEVPAGLDSILNRMMAKRPEERYQTAAEVAAALLPFTRADVAREPVFEVVDAVVVAPARAASIALSGPLSDTTPAAQQRTLIDTPARPRRPRKKKPTWWKRRKGTVVTGTLAAVLLLVGGAVANTVRKKLADPAPDTTAALKPAAGDAPPRAADAQPRPDVRNEKTDKIDQGEKPDKPRDEKPPAPPTPVPPLVIAPQKRPQVLYVLPSDGVSLKEFGEVRDHLVKNGVTVVTASFSGDLARPGRRPAAPPLPPVPVDKALRAEMDLSDFAAVLFCGDRVDEYVPGGRGAQAAGAVIQRMQATGKPVGAIASGLAVLATHGTLKGKRAAHSWPLVSTYPNGHWDKLNINWERGEKGRVVVDDKIVTAGGPREAAEFADAVLKLIGEK</sequence>
<gene>
    <name evidence="10" type="ORF">C1280_31845</name>
</gene>
<feature type="region of interest" description="Disordered" evidence="8">
    <location>
        <begin position="411"/>
        <end position="440"/>
    </location>
</feature>
<dbReference type="Pfam" id="PF00069">
    <property type="entry name" value="Pkinase"/>
    <property type="match status" value="1"/>
</dbReference>
<keyword evidence="6 7" id="KW-0067">ATP-binding</keyword>
<evidence type="ECO:0000256" key="3">
    <source>
        <dbReference type="ARBA" id="ARBA00022679"/>
    </source>
</evidence>
<dbReference type="SMART" id="SM00220">
    <property type="entry name" value="S_TKc"/>
    <property type="match status" value="1"/>
</dbReference>
<feature type="compositionally biased region" description="Low complexity" evidence="8">
    <location>
        <begin position="484"/>
        <end position="497"/>
    </location>
</feature>
<proteinExistence type="predicted"/>
<dbReference type="InterPro" id="IPR002818">
    <property type="entry name" value="DJ-1/PfpI"/>
</dbReference>
<feature type="compositionally biased region" description="Basic and acidic residues" evidence="8">
    <location>
        <begin position="498"/>
        <end position="524"/>
    </location>
</feature>
<feature type="compositionally biased region" description="Pro residues" evidence="8">
    <location>
        <begin position="525"/>
        <end position="535"/>
    </location>
</feature>
<dbReference type="SUPFAM" id="SSF56112">
    <property type="entry name" value="Protein kinase-like (PK-like)"/>
    <property type="match status" value="1"/>
</dbReference>
<evidence type="ECO:0000259" key="9">
    <source>
        <dbReference type="PROSITE" id="PS50011"/>
    </source>
</evidence>
<evidence type="ECO:0000313" key="10">
    <source>
        <dbReference type="EMBL" id="AWM41130.1"/>
    </source>
</evidence>
<dbReference type="PROSITE" id="PS00107">
    <property type="entry name" value="PROTEIN_KINASE_ATP"/>
    <property type="match status" value="1"/>
</dbReference>
<evidence type="ECO:0000256" key="6">
    <source>
        <dbReference type="ARBA" id="ARBA00022840"/>
    </source>
</evidence>
<feature type="compositionally biased region" description="Basic residues" evidence="8">
    <location>
        <begin position="428"/>
        <end position="440"/>
    </location>
</feature>
<evidence type="ECO:0000256" key="1">
    <source>
        <dbReference type="ARBA" id="ARBA00012513"/>
    </source>
</evidence>
<dbReference type="KEGG" id="gog:C1280_31845"/>
<feature type="domain" description="Protein kinase" evidence="9">
    <location>
        <begin position="95"/>
        <end position="378"/>
    </location>
</feature>
<dbReference type="PROSITE" id="PS50011">
    <property type="entry name" value="PROTEIN_KINASE_DOM"/>
    <property type="match status" value="1"/>
</dbReference>
<keyword evidence="11" id="KW-1185">Reference proteome</keyword>
<evidence type="ECO:0000256" key="4">
    <source>
        <dbReference type="ARBA" id="ARBA00022741"/>
    </source>
</evidence>
<evidence type="ECO:0000313" key="11">
    <source>
        <dbReference type="Proteomes" id="UP000245802"/>
    </source>
</evidence>
<organism evidence="10 11">
    <name type="scientific">Gemmata obscuriglobus</name>
    <dbReference type="NCBI Taxonomy" id="114"/>
    <lineage>
        <taxon>Bacteria</taxon>
        <taxon>Pseudomonadati</taxon>
        <taxon>Planctomycetota</taxon>
        <taxon>Planctomycetia</taxon>
        <taxon>Gemmatales</taxon>
        <taxon>Gemmataceae</taxon>
        <taxon>Gemmata</taxon>
    </lineage>
</organism>
<feature type="binding site" evidence="7">
    <location>
        <position position="124"/>
    </location>
    <ligand>
        <name>ATP</name>
        <dbReference type="ChEBI" id="CHEBI:30616"/>
    </ligand>
</feature>
<evidence type="ECO:0000256" key="5">
    <source>
        <dbReference type="ARBA" id="ARBA00022777"/>
    </source>
</evidence>
<dbReference type="Proteomes" id="UP000245802">
    <property type="component" value="Chromosome"/>
</dbReference>
<dbReference type="PANTHER" id="PTHR43289:SF6">
    <property type="entry name" value="SERINE_THREONINE-PROTEIN KINASE NEKL-3"/>
    <property type="match status" value="1"/>
</dbReference>